<comment type="caution">
    <text evidence="1">The sequence shown here is derived from an EMBL/GenBank/DDBJ whole genome shotgun (WGS) entry which is preliminary data.</text>
</comment>
<gene>
    <name evidence="1" type="ORF">NUW54_g10783</name>
</gene>
<evidence type="ECO:0000313" key="2">
    <source>
        <dbReference type="Proteomes" id="UP001144978"/>
    </source>
</evidence>
<organism evidence="1 2">
    <name type="scientific">Trametes sanguinea</name>
    <dbReference type="NCBI Taxonomy" id="158606"/>
    <lineage>
        <taxon>Eukaryota</taxon>
        <taxon>Fungi</taxon>
        <taxon>Dikarya</taxon>
        <taxon>Basidiomycota</taxon>
        <taxon>Agaricomycotina</taxon>
        <taxon>Agaricomycetes</taxon>
        <taxon>Polyporales</taxon>
        <taxon>Polyporaceae</taxon>
        <taxon>Trametes</taxon>
    </lineage>
</organism>
<accession>A0ACC1NUF1</accession>
<evidence type="ECO:0000313" key="1">
    <source>
        <dbReference type="EMBL" id="KAJ2982191.1"/>
    </source>
</evidence>
<sequence>MWAEEREEDLGLEVGEHEVGELREDGAGRWSPGRLRMAPSSGGTSGMPACGHSVGAPAGQERQSKLGRTSRAWVRELEVGETCGGAGRRRRRARTAARATAIVTDVQSGGRDVDPCRLDTAGEGPQLSPTEELNTNVAEPDGESDPMADSVRIHTHYRVVVKDVCLPFTEISSSKQLVSGIMDCIRTHSRAYDHLRLLHRDVSAENVMIRPSLSSMVDGNGMKTVEWKGILTDWELAKEVPFPIPNPNDPEKSKEIARKPERTGTWQFMSVACIQYHPFRPVSVADELESFFHVLLFYAIRLLHHNAPNARFFVTTYFDSYSPRDDGTRNASDAKWIAMRTGKIEM</sequence>
<name>A0ACC1NUF1_9APHY</name>
<proteinExistence type="predicted"/>
<protein>
    <submittedName>
        <fullName evidence="1">Uncharacterized protein</fullName>
    </submittedName>
</protein>
<reference evidence="1" key="1">
    <citation type="submission" date="2022-08" db="EMBL/GenBank/DDBJ databases">
        <title>Genome Sequence of Pycnoporus sanguineus.</title>
        <authorList>
            <person name="Buettner E."/>
        </authorList>
    </citation>
    <scope>NUCLEOTIDE SEQUENCE</scope>
    <source>
        <strain evidence="1">CG-C14</strain>
    </source>
</reference>
<keyword evidence="2" id="KW-1185">Reference proteome</keyword>
<dbReference type="Proteomes" id="UP001144978">
    <property type="component" value="Unassembled WGS sequence"/>
</dbReference>
<dbReference type="EMBL" id="JANSHE010003990">
    <property type="protein sequence ID" value="KAJ2982191.1"/>
    <property type="molecule type" value="Genomic_DNA"/>
</dbReference>